<organism evidence="11 12">
    <name type="scientific">Reticulomyxa filosa</name>
    <dbReference type="NCBI Taxonomy" id="46433"/>
    <lineage>
        <taxon>Eukaryota</taxon>
        <taxon>Sar</taxon>
        <taxon>Rhizaria</taxon>
        <taxon>Retaria</taxon>
        <taxon>Foraminifera</taxon>
        <taxon>Monothalamids</taxon>
        <taxon>Reticulomyxidae</taxon>
        <taxon>Reticulomyxa</taxon>
    </lineage>
</organism>
<keyword evidence="5" id="KW-0547">Nucleotide-binding</keyword>
<evidence type="ECO:0000256" key="1">
    <source>
        <dbReference type="ARBA" id="ARBA00005156"/>
    </source>
</evidence>
<name>X6MIF8_RETFI</name>
<dbReference type="InterPro" id="IPR002761">
    <property type="entry name" value="Diphthami_syn_dom"/>
</dbReference>
<protein>
    <recommendedName>
        <fullName evidence="3">Diphthine--ammonia ligase</fullName>
        <ecNumber evidence="2">6.3.1.14</ecNumber>
    </recommendedName>
    <alternativeName>
        <fullName evidence="7">Diphthamide synthase</fullName>
    </alternativeName>
    <alternativeName>
        <fullName evidence="8">Diphthamide synthetase</fullName>
    </alternativeName>
</protein>
<accession>X6MIF8</accession>
<evidence type="ECO:0000256" key="2">
    <source>
        <dbReference type="ARBA" id="ARBA00012089"/>
    </source>
</evidence>
<dbReference type="Gene3D" id="3.90.1490.10">
    <property type="entry name" value="putative n-type atp pyrophosphatase, domain 2"/>
    <property type="match status" value="1"/>
</dbReference>
<sequence length="122" mass="13791">DVLLKEMLDLGMEIVMIKCASMGLNPLQNLNKNMNELYSHLCGLEKDFGMNVCGEGGEYETLVLDCPYLYRYYRIQIVDCEIMGGKDLTNPINPSGYLKINKMELIPKPAIVPCIANKQKNK</sequence>
<comment type="catalytic activity">
    <reaction evidence="9">
        <text>diphthine-[translation elongation factor 2] + NH4(+) + ATP = diphthamide-[translation elongation factor 2] + AMP + diphosphate + H(+)</text>
        <dbReference type="Rhea" id="RHEA:19753"/>
        <dbReference type="Rhea" id="RHEA-COMP:10172"/>
        <dbReference type="Rhea" id="RHEA-COMP:10174"/>
        <dbReference type="ChEBI" id="CHEBI:15378"/>
        <dbReference type="ChEBI" id="CHEBI:16692"/>
        <dbReference type="ChEBI" id="CHEBI:28938"/>
        <dbReference type="ChEBI" id="CHEBI:30616"/>
        <dbReference type="ChEBI" id="CHEBI:33019"/>
        <dbReference type="ChEBI" id="CHEBI:82696"/>
        <dbReference type="ChEBI" id="CHEBI:456215"/>
        <dbReference type="EC" id="6.3.1.14"/>
    </reaction>
</comment>
<evidence type="ECO:0000256" key="7">
    <source>
        <dbReference type="ARBA" id="ARBA00029814"/>
    </source>
</evidence>
<reference evidence="11 12" key="1">
    <citation type="journal article" date="2013" name="Curr. Biol.">
        <title>The Genome of the Foraminiferan Reticulomyxa filosa.</title>
        <authorList>
            <person name="Glockner G."/>
            <person name="Hulsmann N."/>
            <person name="Schleicher M."/>
            <person name="Noegel A.A."/>
            <person name="Eichinger L."/>
            <person name="Gallinger C."/>
            <person name="Pawlowski J."/>
            <person name="Sierra R."/>
            <person name="Euteneuer U."/>
            <person name="Pillet L."/>
            <person name="Moustafa A."/>
            <person name="Platzer M."/>
            <person name="Groth M."/>
            <person name="Szafranski K."/>
            <person name="Schliwa M."/>
        </authorList>
    </citation>
    <scope>NUCLEOTIDE SEQUENCE [LARGE SCALE GENOMIC DNA]</scope>
</reference>
<dbReference type="PANTHER" id="PTHR12196">
    <property type="entry name" value="DOMAIN OF UNKNOWN FUNCTION 71 DUF71 -CONTAINING PROTEIN"/>
    <property type="match status" value="1"/>
</dbReference>
<evidence type="ECO:0000256" key="4">
    <source>
        <dbReference type="ARBA" id="ARBA00022598"/>
    </source>
</evidence>
<evidence type="ECO:0000259" key="10">
    <source>
        <dbReference type="Pfam" id="PF01902"/>
    </source>
</evidence>
<evidence type="ECO:0000256" key="3">
    <source>
        <dbReference type="ARBA" id="ARBA00018426"/>
    </source>
</evidence>
<comment type="pathway">
    <text evidence="1">Protein modification; peptidyl-diphthamide biosynthesis.</text>
</comment>
<dbReference type="OrthoDB" id="686384at2759"/>
<comment type="caution">
    <text evidence="11">The sequence shown here is derived from an EMBL/GenBank/DDBJ whole genome shotgun (WGS) entry which is preliminary data.</text>
</comment>
<dbReference type="GO" id="GO:0005524">
    <property type="term" value="F:ATP binding"/>
    <property type="evidence" value="ECO:0007669"/>
    <property type="project" value="UniProtKB-KW"/>
</dbReference>
<keyword evidence="4" id="KW-0436">Ligase</keyword>
<dbReference type="Pfam" id="PF01902">
    <property type="entry name" value="Diphthami_syn_2"/>
    <property type="match status" value="1"/>
</dbReference>
<gene>
    <name evidence="11" type="ORF">RFI_23576</name>
</gene>
<dbReference type="GO" id="GO:0017178">
    <property type="term" value="F:diphthine-ammonia ligase activity"/>
    <property type="evidence" value="ECO:0007669"/>
    <property type="project" value="UniProtKB-EC"/>
</dbReference>
<dbReference type="GO" id="GO:0017183">
    <property type="term" value="P:protein histidyl modification to diphthamide"/>
    <property type="evidence" value="ECO:0007669"/>
    <property type="project" value="TreeGrafter"/>
</dbReference>
<feature type="domain" description="Diphthamide synthase" evidence="10">
    <location>
        <begin position="4"/>
        <end position="84"/>
    </location>
</feature>
<evidence type="ECO:0000313" key="11">
    <source>
        <dbReference type="EMBL" id="ETO13793.1"/>
    </source>
</evidence>
<dbReference type="InterPro" id="IPR030662">
    <property type="entry name" value="DPH6/MJ0570"/>
</dbReference>
<evidence type="ECO:0000256" key="6">
    <source>
        <dbReference type="ARBA" id="ARBA00022840"/>
    </source>
</evidence>
<evidence type="ECO:0000313" key="12">
    <source>
        <dbReference type="Proteomes" id="UP000023152"/>
    </source>
</evidence>
<feature type="non-terminal residue" evidence="11">
    <location>
        <position position="1"/>
    </location>
</feature>
<keyword evidence="6" id="KW-0067">ATP-binding</keyword>
<dbReference type="SUPFAM" id="SSF52402">
    <property type="entry name" value="Adenine nucleotide alpha hydrolases-like"/>
    <property type="match status" value="1"/>
</dbReference>
<dbReference type="PANTHER" id="PTHR12196:SF2">
    <property type="entry name" value="DIPHTHINE--AMMONIA LIGASE"/>
    <property type="match status" value="1"/>
</dbReference>
<dbReference type="FunFam" id="3.90.1490.10:FF:000001">
    <property type="entry name" value="Diphthine--ammonia ligase"/>
    <property type="match status" value="1"/>
</dbReference>
<evidence type="ECO:0000256" key="9">
    <source>
        <dbReference type="ARBA" id="ARBA00048108"/>
    </source>
</evidence>
<dbReference type="Proteomes" id="UP000023152">
    <property type="component" value="Unassembled WGS sequence"/>
</dbReference>
<keyword evidence="12" id="KW-1185">Reference proteome</keyword>
<dbReference type="EMBL" id="ASPP01020384">
    <property type="protein sequence ID" value="ETO13793.1"/>
    <property type="molecule type" value="Genomic_DNA"/>
</dbReference>
<evidence type="ECO:0000256" key="5">
    <source>
        <dbReference type="ARBA" id="ARBA00022741"/>
    </source>
</evidence>
<dbReference type="EC" id="6.3.1.14" evidence="2"/>
<proteinExistence type="predicted"/>
<dbReference type="AlphaFoldDB" id="X6MIF8"/>
<evidence type="ECO:0000256" key="8">
    <source>
        <dbReference type="ARBA" id="ARBA00031552"/>
    </source>
</evidence>